<evidence type="ECO:0000313" key="2">
    <source>
        <dbReference type="Proteomes" id="UP000245754"/>
    </source>
</evidence>
<accession>A0A316F3F5</accession>
<comment type="caution">
    <text evidence="1">The sequence shown here is derived from an EMBL/GenBank/DDBJ whole genome shotgun (WGS) entry which is preliminary data.</text>
</comment>
<evidence type="ECO:0000313" key="1">
    <source>
        <dbReference type="EMBL" id="PWK31001.1"/>
    </source>
</evidence>
<reference evidence="1 2" key="1">
    <citation type="submission" date="2018-05" db="EMBL/GenBank/DDBJ databases">
        <title>Genomic Encyclopedia of Type Strains, Phase IV (KMG-V): Genome sequencing to study the core and pangenomes of soil and plant-associated prokaryotes.</title>
        <authorList>
            <person name="Whitman W."/>
        </authorList>
    </citation>
    <scope>NUCLEOTIDE SEQUENCE [LARGE SCALE GENOMIC DNA]</scope>
    <source>
        <strain evidence="1 2">SLV-132</strain>
    </source>
</reference>
<protein>
    <submittedName>
        <fullName evidence="1">Uncharacterized protein</fullName>
    </submittedName>
</protein>
<name>A0A316F3F5_9BURK</name>
<proteinExistence type="predicted"/>
<dbReference type="Proteomes" id="UP000245754">
    <property type="component" value="Unassembled WGS sequence"/>
</dbReference>
<sequence>MTRDMQDILERAVERLRTVGFVIVVLLTLLWSHPRAEFDDDTV</sequence>
<dbReference type="EMBL" id="QGGT01000011">
    <property type="protein sequence ID" value="PWK31001.1"/>
    <property type="molecule type" value="Genomic_DNA"/>
</dbReference>
<dbReference type="AlphaFoldDB" id="A0A316F3F5"/>
<organism evidence="1 2">
    <name type="scientific">Cupriavidus plantarum</name>
    <dbReference type="NCBI Taxonomy" id="942865"/>
    <lineage>
        <taxon>Bacteria</taxon>
        <taxon>Pseudomonadati</taxon>
        <taxon>Pseudomonadota</taxon>
        <taxon>Betaproteobacteria</taxon>
        <taxon>Burkholderiales</taxon>
        <taxon>Burkholderiaceae</taxon>
        <taxon>Cupriavidus</taxon>
    </lineage>
</organism>
<dbReference type="RefSeq" id="WP_258308143.1">
    <property type="nucleotide sequence ID" value="NZ_QGGT01000011.1"/>
</dbReference>
<gene>
    <name evidence="1" type="ORF">C7419_11142</name>
</gene>
<keyword evidence="2" id="KW-1185">Reference proteome</keyword>